<gene>
    <name evidence="1" type="ORF">SD77_2012</name>
</gene>
<evidence type="ECO:0000313" key="2">
    <source>
        <dbReference type="Proteomes" id="UP000031982"/>
    </source>
</evidence>
<organism evidence="1 2">
    <name type="scientific">Bacillus badius</name>
    <dbReference type="NCBI Taxonomy" id="1455"/>
    <lineage>
        <taxon>Bacteria</taxon>
        <taxon>Bacillati</taxon>
        <taxon>Bacillota</taxon>
        <taxon>Bacilli</taxon>
        <taxon>Bacillales</taxon>
        <taxon>Bacillaceae</taxon>
        <taxon>Pseudobacillus</taxon>
    </lineage>
</organism>
<accession>A0ABR5AXX0</accession>
<keyword evidence="2" id="KW-1185">Reference proteome</keyword>
<reference evidence="1 2" key="1">
    <citation type="submission" date="2015-01" db="EMBL/GenBank/DDBJ databases">
        <title>Genome Assembly of Bacillus badius MTCC 1458.</title>
        <authorList>
            <person name="Verma A."/>
            <person name="Khatri I."/>
            <person name="Mual P."/>
            <person name="Subramanian S."/>
            <person name="Krishnamurthi S."/>
        </authorList>
    </citation>
    <scope>NUCLEOTIDE SEQUENCE [LARGE SCALE GENOMIC DNA]</scope>
    <source>
        <strain evidence="1 2">MTCC 1458</strain>
    </source>
</reference>
<name>A0ABR5AXX0_BACBA</name>
<evidence type="ECO:0000313" key="1">
    <source>
        <dbReference type="EMBL" id="KIL79558.1"/>
    </source>
</evidence>
<comment type="caution">
    <text evidence="1">The sequence shown here is derived from an EMBL/GenBank/DDBJ whole genome shotgun (WGS) entry which is preliminary data.</text>
</comment>
<dbReference type="Proteomes" id="UP000031982">
    <property type="component" value="Unassembled WGS sequence"/>
</dbReference>
<dbReference type="EMBL" id="JXLP01000002">
    <property type="protein sequence ID" value="KIL79558.1"/>
    <property type="molecule type" value="Genomic_DNA"/>
</dbReference>
<proteinExistence type="predicted"/>
<sequence length="58" mass="6752">MTRRVVETKAATLDNEQLTIITVFEKVVNKEQIKKMSGFSKTHDVLIQRGNVWEYKAK</sequence>
<dbReference type="RefSeq" id="WP_169799374.1">
    <property type="nucleotide sequence ID" value="NZ_JARTHD010000016.1"/>
</dbReference>
<protein>
    <submittedName>
        <fullName evidence="1">Uncharacterized protein</fullName>
    </submittedName>
</protein>